<dbReference type="InterPro" id="IPR028087">
    <property type="entry name" value="Tad_N"/>
</dbReference>
<dbReference type="InterPro" id="IPR002035">
    <property type="entry name" value="VWF_A"/>
</dbReference>
<evidence type="ECO:0000259" key="3">
    <source>
        <dbReference type="PROSITE" id="PS50234"/>
    </source>
</evidence>
<dbReference type="AlphaFoldDB" id="C6E407"/>
<feature type="region of interest" description="Disordered" evidence="1">
    <location>
        <begin position="306"/>
        <end position="338"/>
    </location>
</feature>
<keyword evidence="2" id="KW-0472">Membrane</keyword>
<keyword evidence="2" id="KW-0812">Transmembrane</keyword>
<dbReference type="InterPro" id="IPR036465">
    <property type="entry name" value="vWFA_dom_sf"/>
</dbReference>
<dbReference type="Pfam" id="PF00092">
    <property type="entry name" value="VWA"/>
    <property type="match status" value="1"/>
</dbReference>
<dbReference type="OrthoDB" id="5392860at2"/>
<organism evidence="4">
    <name type="scientific">Geobacter sp. (strain M21)</name>
    <dbReference type="NCBI Taxonomy" id="443144"/>
    <lineage>
        <taxon>Bacteria</taxon>
        <taxon>Pseudomonadati</taxon>
        <taxon>Thermodesulfobacteriota</taxon>
        <taxon>Desulfuromonadia</taxon>
        <taxon>Geobacterales</taxon>
        <taxon>Geobacteraceae</taxon>
        <taxon>Geobacter</taxon>
    </lineage>
</organism>
<dbReference type="EMBL" id="CP001661">
    <property type="protein sequence ID" value="ACT19226.1"/>
    <property type="molecule type" value="Genomic_DNA"/>
</dbReference>
<dbReference type="SUPFAM" id="SSF53300">
    <property type="entry name" value="vWA-like"/>
    <property type="match status" value="1"/>
</dbReference>
<reference evidence="4" key="1">
    <citation type="submission" date="2009-07" db="EMBL/GenBank/DDBJ databases">
        <title>Complete sequence of Geobacter sp. M21.</title>
        <authorList>
            <consortium name="US DOE Joint Genome Institute"/>
            <person name="Lucas S."/>
            <person name="Copeland A."/>
            <person name="Lapidus A."/>
            <person name="Glavina del Rio T."/>
            <person name="Dalin E."/>
            <person name="Tice H."/>
            <person name="Bruce D."/>
            <person name="Goodwin L."/>
            <person name="Pitluck S."/>
            <person name="Saunders E."/>
            <person name="Brettin T."/>
            <person name="Detter J.C."/>
            <person name="Han C."/>
            <person name="Larimer F."/>
            <person name="Land M."/>
            <person name="Hauser L."/>
            <person name="Kyrpides N."/>
            <person name="Ovchinnikova G."/>
            <person name="Lovley D."/>
        </authorList>
    </citation>
    <scope>NUCLEOTIDE SEQUENCE [LARGE SCALE GENOMIC DNA]</scope>
    <source>
        <strain evidence="4">M21</strain>
    </source>
</reference>
<dbReference type="HOGENOM" id="CLU_775583_0_0_7"/>
<feature type="transmembrane region" description="Helical" evidence="2">
    <location>
        <begin position="12"/>
        <end position="31"/>
    </location>
</feature>
<feature type="domain" description="VWFA" evidence="3">
    <location>
        <begin position="146"/>
        <end position="362"/>
    </location>
</feature>
<dbReference type="PROSITE" id="PS50234">
    <property type="entry name" value="VWFA"/>
    <property type="match status" value="1"/>
</dbReference>
<protein>
    <submittedName>
        <fullName evidence="4">von Willebrand factor type A</fullName>
    </submittedName>
</protein>
<keyword evidence="2" id="KW-1133">Transmembrane helix</keyword>
<dbReference type="eggNOG" id="COG4655">
    <property type="taxonomic scope" value="Bacteria"/>
</dbReference>
<sequence>MKILQGQPKGQILLVVAAVMFFGIFLAALAVDAGRAYGVKAKLHAAVDAASYEAAKALAHGEDEDDMEEKASEAARDYFRANFPAAYFGAQCSGPELELSERKSGKKMRALTVSATATLPNVFAGILGWDSIDLPAQSRAVRTDADVVLVLESSDVLRESFPQVKQRVANFSDRFSQHYDRMSLVTFAAGADPVISICGVYKPAKDRPGAGTFNCGSGYQKSNFAKALLELSPQTTGAAAAPEEAMKQAQAQLDGLSSDLRAEKRAIVLLASDVAASNIKEETAAAARKEQVFIYAVEIAGSLKASTPAGGANGRSGSENMKLFANTKDSGGHEKGQPTGSYCAATDLQQLELCLENIANGMTVSIEQ</sequence>
<dbReference type="CDD" id="cd00198">
    <property type="entry name" value="vWFA"/>
    <property type="match status" value="1"/>
</dbReference>
<dbReference type="KEGG" id="gem:GM21_3199"/>
<dbReference type="Pfam" id="PF13400">
    <property type="entry name" value="Tad"/>
    <property type="match status" value="1"/>
</dbReference>
<gene>
    <name evidence="4" type="ordered locus">GM21_3199</name>
</gene>
<evidence type="ECO:0000256" key="2">
    <source>
        <dbReference type="SAM" id="Phobius"/>
    </source>
</evidence>
<evidence type="ECO:0000256" key="1">
    <source>
        <dbReference type="SAM" id="MobiDB-lite"/>
    </source>
</evidence>
<name>C6E407_GEOSM</name>
<dbReference type="Gene3D" id="3.40.50.410">
    <property type="entry name" value="von Willebrand factor, type A domain"/>
    <property type="match status" value="1"/>
</dbReference>
<dbReference type="STRING" id="443144.GM21_3199"/>
<accession>C6E407</accession>
<proteinExistence type="predicted"/>
<evidence type="ECO:0000313" key="4">
    <source>
        <dbReference type="EMBL" id="ACT19226.1"/>
    </source>
</evidence>